<dbReference type="InterPro" id="IPR001296">
    <property type="entry name" value="Glyco_trans_1"/>
</dbReference>
<keyword evidence="3" id="KW-1185">Reference proteome</keyword>
<dbReference type="AlphaFoldDB" id="A0A1M6FYE6"/>
<dbReference type="RefSeq" id="WP_025831083.1">
    <property type="nucleotide sequence ID" value="NZ_FQZN01000013.1"/>
</dbReference>
<evidence type="ECO:0000259" key="1">
    <source>
        <dbReference type="Pfam" id="PF00534"/>
    </source>
</evidence>
<name>A0A1M6FYE6_9BACE</name>
<sequence length="369" mass="42935">MRILLLNSILYTPRTTPKGRFIPQVTSIEDCMIIKLGIEFVNQGHEVTLIAAEEYKPTNQQDFPIEIVYFRSVLPKLFLPTVLPFHPQLIRFIKKRKEQFDMIISSEIFSFNSLFATCLAPNKTLIWQESGDHNRKFFRLPSLIWYHLVARAFMRKVRVIPRSLIAGKFTKQFGLNVSSNFIDHGVDGKVFHFQKEKKASFIVIAHLDRDKDVISIIISYKKFIERYPDRQYSLYIIGEGEESENLKDYVQSNQLGNQVLFLGRIPQRELSKYLSESVCLLCNSRKELNMLSIGEAIVAGTPVLTNTVPYSHEWIAQNKLGIAKDNWTEEDMYEIVMNNQYYVDNCSHYSSQLLLSELPNKFIKQFNIK</sequence>
<dbReference type="PANTHER" id="PTHR12526:SF630">
    <property type="entry name" value="GLYCOSYLTRANSFERASE"/>
    <property type="match status" value="1"/>
</dbReference>
<dbReference type="Pfam" id="PF00534">
    <property type="entry name" value="Glycos_transf_1"/>
    <property type="match status" value="1"/>
</dbReference>
<feature type="domain" description="Glycosyl transferase family 1" evidence="1">
    <location>
        <begin position="194"/>
        <end position="327"/>
    </location>
</feature>
<evidence type="ECO:0000313" key="2">
    <source>
        <dbReference type="EMBL" id="SHJ02726.1"/>
    </source>
</evidence>
<proteinExistence type="predicted"/>
<organism evidence="2 3">
    <name type="scientific">Bacteroides stercorirosoris</name>
    <dbReference type="NCBI Taxonomy" id="871324"/>
    <lineage>
        <taxon>Bacteria</taxon>
        <taxon>Pseudomonadati</taxon>
        <taxon>Bacteroidota</taxon>
        <taxon>Bacteroidia</taxon>
        <taxon>Bacteroidales</taxon>
        <taxon>Bacteroidaceae</taxon>
        <taxon>Bacteroides</taxon>
    </lineage>
</organism>
<keyword evidence="2" id="KW-0808">Transferase</keyword>
<dbReference type="EMBL" id="FQZN01000013">
    <property type="protein sequence ID" value="SHJ02726.1"/>
    <property type="molecule type" value="Genomic_DNA"/>
</dbReference>
<dbReference type="Proteomes" id="UP000184192">
    <property type="component" value="Unassembled WGS sequence"/>
</dbReference>
<evidence type="ECO:0000313" key="3">
    <source>
        <dbReference type="Proteomes" id="UP000184192"/>
    </source>
</evidence>
<dbReference type="GO" id="GO:0016757">
    <property type="term" value="F:glycosyltransferase activity"/>
    <property type="evidence" value="ECO:0007669"/>
    <property type="project" value="InterPro"/>
</dbReference>
<gene>
    <name evidence="2" type="ORF">SAMN05444350_11365</name>
</gene>
<dbReference type="GeneID" id="92712439"/>
<dbReference type="Gene3D" id="3.40.50.2000">
    <property type="entry name" value="Glycogen Phosphorylase B"/>
    <property type="match status" value="2"/>
</dbReference>
<reference evidence="3" key="1">
    <citation type="submission" date="2016-11" db="EMBL/GenBank/DDBJ databases">
        <authorList>
            <person name="Varghese N."/>
            <person name="Submissions S."/>
        </authorList>
    </citation>
    <scope>NUCLEOTIDE SEQUENCE [LARGE SCALE GENOMIC DNA]</scope>
    <source>
        <strain evidence="3">DSM 26884</strain>
    </source>
</reference>
<dbReference type="PANTHER" id="PTHR12526">
    <property type="entry name" value="GLYCOSYLTRANSFERASE"/>
    <property type="match status" value="1"/>
</dbReference>
<accession>A0A1M6FYE6</accession>
<protein>
    <submittedName>
        <fullName evidence="2">1,2-diacylglycerol 3-alpha-glucosyltransferase</fullName>
    </submittedName>
</protein>
<dbReference type="SUPFAM" id="SSF53756">
    <property type="entry name" value="UDP-Glycosyltransferase/glycogen phosphorylase"/>
    <property type="match status" value="1"/>
</dbReference>